<gene>
    <name evidence="2" type="primary">TTC39A_1</name>
    <name evidence="2" type="ORF">XENORESO_007697</name>
</gene>
<dbReference type="Pfam" id="PF10300">
    <property type="entry name" value="Iml2-TPR_39"/>
    <property type="match status" value="1"/>
</dbReference>
<dbReference type="EMBL" id="JAHRIM010012501">
    <property type="protein sequence ID" value="MEQ2261250.1"/>
    <property type="molecule type" value="Genomic_DNA"/>
</dbReference>
<evidence type="ECO:0000313" key="3">
    <source>
        <dbReference type="Proteomes" id="UP001444071"/>
    </source>
</evidence>
<dbReference type="Proteomes" id="UP001444071">
    <property type="component" value="Unassembled WGS sequence"/>
</dbReference>
<accession>A0ABV0VVH2</accession>
<organism evidence="2 3">
    <name type="scientific">Xenotaenia resolanae</name>
    <dbReference type="NCBI Taxonomy" id="208358"/>
    <lineage>
        <taxon>Eukaryota</taxon>
        <taxon>Metazoa</taxon>
        <taxon>Chordata</taxon>
        <taxon>Craniata</taxon>
        <taxon>Vertebrata</taxon>
        <taxon>Euteleostomi</taxon>
        <taxon>Actinopterygii</taxon>
        <taxon>Neopterygii</taxon>
        <taxon>Teleostei</taxon>
        <taxon>Neoteleostei</taxon>
        <taxon>Acanthomorphata</taxon>
        <taxon>Ovalentaria</taxon>
        <taxon>Atherinomorphae</taxon>
        <taxon>Cyprinodontiformes</taxon>
        <taxon>Goodeidae</taxon>
        <taxon>Xenotaenia</taxon>
    </lineage>
</organism>
<keyword evidence="3" id="KW-1185">Reference proteome</keyword>
<dbReference type="PANTHER" id="PTHR31859:SF7">
    <property type="entry name" value="TETRATRICOPEPTIDE REPEAT PROTEIN 39A"/>
    <property type="match status" value="1"/>
</dbReference>
<dbReference type="PANTHER" id="PTHR31859">
    <property type="entry name" value="TETRATRICOPEPTIDE REPEAT PROTEIN 39 FAMILY MEMBER"/>
    <property type="match status" value="1"/>
</dbReference>
<protein>
    <submittedName>
        <fullName evidence="2">Tetratricopeptide repeat domain 39A</fullName>
    </submittedName>
</protein>
<reference evidence="2 3" key="1">
    <citation type="submission" date="2021-06" db="EMBL/GenBank/DDBJ databases">
        <authorList>
            <person name="Palmer J.M."/>
        </authorList>
    </citation>
    <scope>NUCLEOTIDE SEQUENCE [LARGE SCALE GENOMIC DNA]</scope>
    <source>
        <strain evidence="2 3">XR_2019</strain>
        <tissue evidence="2">Muscle</tissue>
    </source>
</reference>
<dbReference type="InterPro" id="IPR019412">
    <property type="entry name" value="IML2/TPR_39"/>
</dbReference>
<evidence type="ECO:0000313" key="2">
    <source>
        <dbReference type="EMBL" id="MEQ2261250.1"/>
    </source>
</evidence>
<name>A0ABV0VVH2_9TELE</name>
<sequence length="162" mass="18008">MSNGKDPNAAENSSEMTLKACLDECMEALDLFLNNHFNESLERLRPRVHESMYHALIYATVLEMQAMMTFQHDDITNAGNTMKSAQKVCQRFRQKSQGLANKSVGESLSEEPQSMTEAGESAAAVFHSLLDVCVGMFLQCSSMQRCVMQSANSKELLSLSSR</sequence>
<keyword evidence="1" id="KW-0802">TPR repeat</keyword>
<comment type="caution">
    <text evidence="2">The sequence shown here is derived from an EMBL/GenBank/DDBJ whole genome shotgun (WGS) entry which is preliminary data.</text>
</comment>
<evidence type="ECO:0000256" key="1">
    <source>
        <dbReference type="ARBA" id="ARBA00022803"/>
    </source>
</evidence>
<proteinExistence type="predicted"/>